<reference evidence="1 2" key="1">
    <citation type="submission" date="2015-07" db="EMBL/GenBank/DDBJ databases">
        <title>Comparative genomics of the Sigatoka disease complex on banana suggests a link between parallel evolutionary changes in Pseudocercospora fijiensis and Pseudocercospora eumusae and increased virulence on the banana host.</title>
        <authorList>
            <person name="Chang T.-C."/>
            <person name="Salvucci A."/>
            <person name="Crous P.W."/>
            <person name="Stergiopoulos I."/>
        </authorList>
    </citation>
    <scope>NUCLEOTIDE SEQUENCE [LARGE SCALE GENOMIC DNA]</scope>
    <source>
        <strain evidence="1 2">CBS 114824</strain>
    </source>
</reference>
<dbReference type="EMBL" id="LFZN01000004">
    <property type="protein sequence ID" value="KXT06886.1"/>
    <property type="molecule type" value="Genomic_DNA"/>
</dbReference>
<dbReference type="PANTHER" id="PTHR47843">
    <property type="entry name" value="BTB DOMAIN-CONTAINING PROTEIN-RELATED"/>
    <property type="match status" value="1"/>
</dbReference>
<name>A0A139HWQ7_9PEZI</name>
<keyword evidence="2" id="KW-1185">Reference proteome</keyword>
<comment type="caution">
    <text evidence="1">The sequence shown here is derived from an EMBL/GenBank/DDBJ whole genome shotgun (WGS) entry which is preliminary data.</text>
</comment>
<dbReference type="OrthoDB" id="194443at2759"/>
<evidence type="ECO:0000313" key="2">
    <source>
        <dbReference type="Proteomes" id="UP000070133"/>
    </source>
</evidence>
<protein>
    <recommendedName>
        <fullName evidence="3">BTB domain-containing protein</fullName>
    </recommendedName>
</protein>
<evidence type="ECO:0008006" key="3">
    <source>
        <dbReference type="Google" id="ProtNLM"/>
    </source>
</evidence>
<organism evidence="1 2">
    <name type="scientific">Pseudocercospora eumusae</name>
    <dbReference type="NCBI Taxonomy" id="321146"/>
    <lineage>
        <taxon>Eukaryota</taxon>
        <taxon>Fungi</taxon>
        <taxon>Dikarya</taxon>
        <taxon>Ascomycota</taxon>
        <taxon>Pezizomycotina</taxon>
        <taxon>Dothideomycetes</taxon>
        <taxon>Dothideomycetidae</taxon>
        <taxon>Mycosphaerellales</taxon>
        <taxon>Mycosphaerellaceae</taxon>
        <taxon>Pseudocercospora</taxon>
    </lineage>
</organism>
<dbReference type="InterPro" id="IPR011333">
    <property type="entry name" value="SKP1/BTB/POZ_sf"/>
</dbReference>
<dbReference type="AlphaFoldDB" id="A0A139HWQ7"/>
<proteinExistence type="predicted"/>
<dbReference type="PANTHER" id="PTHR47843:SF2">
    <property type="entry name" value="BTB DOMAIN-CONTAINING PROTEIN"/>
    <property type="match status" value="1"/>
</dbReference>
<evidence type="ECO:0000313" key="1">
    <source>
        <dbReference type="EMBL" id="KXT06886.1"/>
    </source>
</evidence>
<dbReference type="Gene3D" id="3.30.710.10">
    <property type="entry name" value="Potassium Channel Kv1.1, Chain A"/>
    <property type="match status" value="1"/>
</dbReference>
<sequence>MDDFIRQLEGPTVVVCVGPTENENRRDFKVAKHLLCEKSDWFNDALKDERFVEGQLSIVELPEDSPSVFAAFYYFILHHDELAFKPVCIETDGIETCCEQLKLCIDIWIFGDKIGMPKLQNAAMRRACFVTDECTIKECVIPAAVLEACFSRTLPNSPLQVLATDYVVDCMIMEPEKSAQLLHHLSPIEGFVRAVQEAQEYYHAGNSNACILVLASHDTPMFTTTRSFCTSLL</sequence>
<gene>
    <name evidence="1" type="ORF">AC578_7197</name>
</gene>
<accession>A0A139HWQ7</accession>
<dbReference type="Proteomes" id="UP000070133">
    <property type="component" value="Unassembled WGS sequence"/>
</dbReference>
<dbReference type="STRING" id="321146.A0A139HWQ7"/>